<evidence type="ECO:0000313" key="13">
    <source>
        <dbReference type="Proteomes" id="UP001497525"/>
    </source>
</evidence>
<evidence type="ECO:0000256" key="3">
    <source>
        <dbReference type="ARBA" id="ARBA00022692"/>
    </source>
</evidence>
<organism evidence="12 13">
    <name type="scientific">Calicophoron daubneyi</name>
    <name type="common">Rumen fluke</name>
    <name type="synonym">Paramphistomum daubneyi</name>
    <dbReference type="NCBI Taxonomy" id="300641"/>
    <lineage>
        <taxon>Eukaryota</taxon>
        <taxon>Metazoa</taxon>
        <taxon>Spiralia</taxon>
        <taxon>Lophotrochozoa</taxon>
        <taxon>Platyhelminthes</taxon>
        <taxon>Trematoda</taxon>
        <taxon>Digenea</taxon>
        <taxon>Plagiorchiida</taxon>
        <taxon>Pronocephalata</taxon>
        <taxon>Paramphistomoidea</taxon>
        <taxon>Paramphistomidae</taxon>
        <taxon>Calicophoron</taxon>
    </lineage>
</organism>
<evidence type="ECO:0000256" key="7">
    <source>
        <dbReference type="ARBA" id="ARBA00023303"/>
    </source>
</evidence>
<keyword evidence="4 9" id="KW-1133">Transmembrane helix</keyword>
<evidence type="ECO:0000256" key="4">
    <source>
        <dbReference type="ARBA" id="ARBA00022989"/>
    </source>
</evidence>
<feature type="transmembrane region" description="Helical" evidence="9">
    <location>
        <begin position="636"/>
        <end position="655"/>
    </location>
</feature>
<evidence type="ECO:0000256" key="5">
    <source>
        <dbReference type="ARBA" id="ARBA00023065"/>
    </source>
</evidence>
<dbReference type="PANTHER" id="PTHR13800">
    <property type="entry name" value="TRANSIENT RECEPTOR POTENTIAL CATION CHANNEL, SUBFAMILY M, MEMBER 6"/>
    <property type="match status" value="1"/>
</dbReference>
<dbReference type="InterPro" id="IPR050927">
    <property type="entry name" value="TRPM"/>
</dbReference>
<dbReference type="GO" id="GO:0005886">
    <property type="term" value="C:plasma membrane"/>
    <property type="evidence" value="ECO:0007669"/>
    <property type="project" value="TreeGrafter"/>
</dbReference>
<feature type="transmembrane region" description="Helical" evidence="9">
    <location>
        <begin position="756"/>
        <end position="775"/>
    </location>
</feature>
<dbReference type="Proteomes" id="UP001497525">
    <property type="component" value="Unassembled WGS sequence"/>
</dbReference>
<gene>
    <name evidence="12" type="ORF">CDAUBV1_LOCUS5399</name>
</gene>
<keyword evidence="2" id="KW-0813">Transport</keyword>
<dbReference type="EMBL" id="CAXLJL010000129">
    <property type="protein sequence ID" value="CAL5132557.1"/>
    <property type="molecule type" value="Genomic_DNA"/>
</dbReference>
<dbReference type="Pfam" id="PF18139">
    <property type="entry name" value="LSDAT_euk"/>
    <property type="match status" value="1"/>
</dbReference>
<dbReference type="GO" id="GO:0030001">
    <property type="term" value="P:metal ion transport"/>
    <property type="evidence" value="ECO:0007669"/>
    <property type="project" value="TreeGrafter"/>
</dbReference>
<feature type="region of interest" description="Disordered" evidence="8">
    <location>
        <begin position="1154"/>
        <end position="1174"/>
    </location>
</feature>
<dbReference type="InterPro" id="IPR057366">
    <property type="entry name" value="TRPM-like"/>
</dbReference>
<keyword evidence="7" id="KW-0407">Ion channel</keyword>
<evidence type="ECO:0000256" key="6">
    <source>
        <dbReference type="ARBA" id="ARBA00023136"/>
    </source>
</evidence>
<evidence type="ECO:0000313" key="12">
    <source>
        <dbReference type="EMBL" id="CAL5132557.1"/>
    </source>
</evidence>
<feature type="region of interest" description="Disordered" evidence="8">
    <location>
        <begin position="702"/>
        <end position="723"/>
    </location>
</feature>
<feature type="compositionally biased region" description="Acidic residues" evidence="8">
    <location>
        <begin position="714"/>
        <end position="723"/>
    </location>
</feature>
<keyword evidence="5" id="KW-0406">Ion transport</keyword>
<dbReference type="Pfam" id="PF25508">
    <property type="entry name" value="TRPM2"/>
    <property type="match status" value="1"/>
</dbReference>
<evidence type="ECO:0008006" key="14">
    <source>
        <dbReference type="Google" id="ProtNLM"/>
    </source>
</evidence>
<feature type="domain" description="TRPM SLOG" evidence="10">
    <location>
        <begin position="73"/>
        <end position="265"/>
    </location>
</feature>
<name>A0AAV2T8K4_CALDB</name>
<feature type="transmembrane region" description="Helical" evidence="9">
    <location>
        <begin position="892"/>
        <end position="914"/>
    </location>
</feature>
<evidence type="ECO:0000256" key="9">
    <source>
        <dbReference type="SAM" id="Phobius"/>
    </source>
</evidence>
<evidence type="ECO:0000259" key="11">
    <source>
        <dbReference type="Pfam" id="PF25508"/>
    </source>
</evidence>
<evidence type="ECO:0000256" key="8">
    <source>
        <dbReference type="SAM" id="MobiDB-lite"/>
    </source>
</evidence>
<protein>
    <recommendedName>
        <fullName evidence="14">Transient receptor potential cation channel subfamily M member 3</fullName>
    </recommendedName>
</protein>
<dbReference type="GO" id="GO:0005261">
    <property type="term" value="F:monoatomic cation channel activity"/>
    <property type="evidence" value="ECO:0007669"/>
    <property type="project" value="TreeGrafter"/>
</dbReference>
<feature type="transmembrane region" description="Helical" evidence="9">
    <location>
        <begin position="850"/>
        <end position="872"/>
    </location>
</feature>
<evidence type="ECO:0000256" key="2">
    <source>
        <dbReference type="ARBA" id="ARBA00022448"/>
    </source>
</evidence>
<proteinExistence type="predicted"/>
<comment type="caution">
    <text evidence="12">The sequence shown here is derived from an EMBL/GenBank/DDBJ whole genome shotgun (WGS) entry which is preliminary data.</text>
</comment>
<reference evidence="12" key="1">
    <citation type="submission" date="2024-06" db="EMBL/GenBank/DDBJ databases">
        <authorList>
            <person name="Liu X."/>
            <person name="Lenzi L."/>
            <person name="Haldenby T S."/>
            <person name="Uol C."/>
        </authorList>
    </citation>
    <scope>NUCLEOTIDE SEQUENCE</scope>
</reference>
<evidence type="ECO:0000256" key="1">
    <source>
        <dbReference type="ARBA" id="ARBA00004141"/>
    </source>
</evidence>
<feature type="compositionally biased region" description="Low complexity" evidence="8">
    <location>
        <begin position="702"/>
        <end position="713"/>
    </location>
</feature>
<comment type="subcellular location">
    <subcellularLocation>
        <location evidence="1">Membrane</location>
        <topology evidence="1">Multi-pass membrane protein</topology>
    </subcellularLocation>
</comment>
<feature type="domain" description="TRPM-like" evidence="11">
    <location>
        <begin position="349"/>
        <end position="620"/>
    </location>
</feature>
<feature type="transmembrane region" description="Helical" evidence="9">
    <location>
        <begin position="823"/>
        <end position="844"/>
    </location>
</feature>
<sequence length="1174" mass="134374">MYTPNPSTVRKEGEEPRCYCGEYKQNHFEHGLDVTNMAGTKWSSKTHLKCIQPTNAYGQIVFLTESAGGQRPTEGLVKAAQTTHAWIVTSGLNLGIIRVVGDAIQEGNTFQFSRKGLSDQIRCLGIAPWGYVLNREELISENHSVPVTYAVSTIVETGRPVSLNQNHTHYIFVDEGMRLRYGGSESARFRARLEKQIALSKKCGGWGIPVVLVIVEGGHDVFIDARNSIREHVPVVICYGTGRASDILNLAFTYRMKHTGKEFESFGPEEYAVLSQLITPVSGEQKVDQAISMIIEIVRDVRLITTFDINKSHDLDLAILFALIKTNSDILSQINLAFTWDRSDILEEKIFQQSKQVKPECLEPVMFEALLNDKTDFVRILLQNGVVMRSFLTVGKLHRLYNESTSRDGFVQYLSKRGLRKDRIQRKNVNRLLKFIGKYGGLNEKLDLPKELTNAGRETGFKVYLSTVSALMRKTVGRFSQGLYELDEPELHENNYQWAVLGHAKFASPFQELFLWAILHQRQTMALFFWRRSEDCLALALLACNIYADMITLLPNYDTESLALYEEYIRTFEQLAVQVIEECNSTDAEMARYLIETDSPVWGGFNCLNLAYRSARTEFIGTAACQSSLYFAWQHGIQSGTTIFIITAFIPFLLLSERYFEFHEKLALPILEETKYSNKNYEQEVKISSTMLTVVDTDGVSNGASSVSSANGGDETEPDENEDETNVYFKGLAQSERKLSFNYKLKIFYTAPKTKFFLSSLFYITFLFYFSYALMFRIEPASITVEEGIIMAMFVGFFIDAIRQMAQIPGSPKRKLEDWWSTYSWGKLDVFLLLSATVSMYLRIGLDRTYLHAQTLYSITLIIGYMRVYRLYGFHPHLGPETVMVQRMLGDLVRFLFILGLIFISYGIAIQILLFPNRTEFDWSAVRDIFYYPYFQIWGELNLDYMFETDMMEKAHNEPRTVLEDERLESDRDDGAQLFGFASSHHRPPEIDVEAAPKPRSLRDTVNLFSELKEANVNAAERDESTHLIRQFEMVCLRGVLNKQQQERARSLPASIRLIGSKTKPYLIIDIFQHVNQQRFRFHVKVSDQERKESKSITGTKGQEHTVPLPGQAQIIHYDGKEKAHSEPRTILLQNVPVCPLSLDLSLLNRDARHNVQRTQTDRKMTENSTEYHA</sequence>
<feature type="transmembrane region" description="Helical" evidence="9">
    <location>
        <begin position="781"/>
        <end position="802"/>
    </location>
</feature>
<dbReference type="PANTHER" id="PTHR13800:SF1">
    <property type="entry name" value="TRANSIENT RECEPTOR POTENTIAL CATION CHANNEL TRPM"/>
    <property type="match status" value="1"/>
</dbReference>
<keyword evidence="6 9" id="KW-0472">Membrane</keyword>
<dbReference type="AlphaFoldDB" id="A0AAV2T8K4"/>
<dbReference type="InterPro" id="IPR041491">
    <property type="entry name" value="TRPM_SLOG"/>
</dbReference>
<accession>A0AAV2T8K4</accession>
<keyword evidence="3 9" id="KW-0812">Transmembrane</keyword>
<evidence type="ECO:0000259" key="10">
    <source>
        <dbReference type="Pfam" id="PF18139"/>
    </source>
</evidence>